<comment type="caution">
    <text evidence="2">The sequence shown here is derived from an EMBL/GenBank/DDBJ whole genome shotgun (WGS) entry which is preliminary data.</text>
</comment>
<name>A0A4U3AQV3_9BACI</name>
<organism evidence="2 3">
    <name type="scientific">Bacillus wiedmannii</name>
    <dbReference type="NCBI Taxonomy" id="1890302"/>
    <lineage>
        <taxon>Bacteria</taxon>
        <taxon>Bacillati</taxon>
        <taxon>Bacillota</taxon>
        <taxon>Bacilli</taxon>
        <taxon>Bacillales</taxon>
        <taxon>Bacillaceae</taxon>
        <taxon>Bacillus</taxon>
        <taxon>Bacillus cereus group</taxon>
    </lineage>
</organism>
<accession>A0A4U3AQV3</accession>
<dbReference type="Proteomes" id="UP000305222">
    <property type="component" value="Unassembled WGS sequence"/>
</dbReference>
<evidence type="ECO:0000313" key="2">
    <source>
        <dbReference type="EMBL" id="TKI90807.1"/>
    </source>
</evidence>
<feature type="non-terminal residue" evidence="2">
    <location>
        <position position="24"/>
    </location>
</feature>
<gene>
    <name evidence="2" type="ORF">FC699_23300</name>
</gene>
<proteinExistence type="predicted"/>
<sequence>MRRKRNHHFKSGEKNEEYAAEISP</sequence>
<dbReference type="AlphaFoldDB" id="A0A4U3AQV3"/>
<feature type="region of interest" description="Disordered" evidence="1">
    <location>
        <begin position="1"/>
        <end position="24"/>
    </location>
</feature>
<protein>
    <submittedName>
        <fullName evidence="2">Permease</fullName>
    </submittedName>
</protein>
<dbReference type="EMBL" id="SZON01001512">
    <property type="protein sequence ID" value="TKI90807.1"/>
    <property type="molecule type" value="Genomic_DNA"/>
</dbReference>
<evidence type="ECO:0000256" key="1">
    <source>
        <dbReference type="SAM" id="MobiDB-lite"/>
    </source>
</evidence>
<reference evidence="2 3" key="1">
    <citation type="journal article" date="2019" name="Environ. Microbiol.">
        <title>An active ?-lactamase is a part of an orchestrated cell wall stress resistance network of Bacillus subtilis and related rhizosphere species.</title>
        <authorList>
            <person name="Bucher T."/>
            <person name="Keren-Paz A."/>
            <person name="Hausser J."/>
            <person name="Olender T."/>
            <person name="Cytryn E."/>
            <person name="Kolodkin-Gal I."/>
        </authorList>
    </citation>
    <scope>NUCLEOTIDE SEQUENCE [LARGE SCALE GENOMIC DNA]</scope>
    <source>
        <strain evidence="2 3">I5</strain>
    </source>
</reference>
<evidence type="ECO:0000313" key="3">
    <source>
        <dbReference type="Proteomes" id="UP000305222"/>
    </source>
</evidence>